<dbReference type="WBParaSite" id="PS1159_v2.g17467.t1">
    <property type="protein sequence ID" value="PS1159_v2.g17467.t1"/>
    <property type="gene ID" value="PS1159_v2.g17467"/>
</dbReference>
<evidence type="ECO:0000313" key="1">
    <source>
        <dbReference type="Proteomes" id="UP000887580"/>
    </source>
</evidence>
<organism evidence="1 2">
    <name type="scientific">Panagrolaimus sp. PS1159</name>
    <dbReference type="NCBI Taxonomy" id="55785"/>
    <lineage>
        <taxon>Eukaryota</taxon>
        <taxon>Metazoa</taxon>
        <taxon>Ecdysozoa</taxon>
        <taxon>Nematoda</taxon>
        <taxon>Chromadorea</taxon>
        <taxon>Rhabditida</taxon>
        <taxon>Tylenchina</taxon>
        <taxon>Panagrolaimomorpha</taxon>
        <taxon>Panagrolaimoidea</taxon>
        <taxon>Panagrolaimidae</taxon>
        <taxon>Panagrolaimus</taxon>
    </lineage>
</organism>
<name>A0AC35FH32_9BILA</name>
<proteinExistence type="predicted"/>
<sequence length="154" mass="17510">MATKYKLQDKCLFDIGIDSNDTQYNNNLNLNQKNFQNSSLYAFSETSKSISTKNGESLNNDFSNNHDSKKDSYPSWNKSIKDISGKIVDYQKNEDKWKNDKNAINGSTLSLHISTYEKSVKAASKFIDGTKEKNSKHKNTKQIFNVSTSVFQVT</sequence>
<dbReference type="Proteomes" id="UP000887580">
    <property type="component" value="Unplaced"/>
</dbReference>
<protein>
    <submittedName>
        <fullName evidence="2">Uncharacterized protein</fullName>
    </submittedName>
</protein>
<evidence type="ECO:0000313" key="2">
    <source>
        <dbReference type="WBParaSite" id="PS1159_v2.g17467.t1"/>
    </source>
</evidence>
<reference evidence="2" key="1">
    <citation type="submission" date="2022-11" db="UniProtKB">
        <authorList>
            <consortium name="WormBaseParasite"/>
        </authorList>
    </citation>
    <scope>IDENTIFICATION</scope>
</reference>
<accession>A0AC35FH32</accession>